<name>A0ABV0VHL7_9TELE</name>
<proteinExistence type="predicted"/>
<dbReference type="Proteomes" id="UP001482620">
    <property type="component" value="Unassembled WGS sequence"/>
</dbReference>
<dbReference type="EMBL" id="JAHRIQ010106138">
    <property type="protein sequence ID" value="MEQ2255936.1"/>
    <property type="molecule type" value="Genomic_DNA"/>
</dbReference>
<protein>
    <submittedName>
        <fullName evidence="1">Uncharacterized protein</fullName>
    </submittedName>
</protein>
<sequence>MQMETYLQVGHNDEKNMWWIQGESFKPRTLYCLSSMVVVAPCHGTLYLPMKQVNCKRDGLMKKGEYVQAGHSDKKYDWMGQGKVFKHKHTVLSNMVAVASCCR</sequence>
<accession>A0ABV0VHL7</accession>
<reference evidence="1 2" key="1">
    <citation type="submission" date="2021-06" db="EMBL/GenBank/DDBJ databases">
        <authorList>
            <person name="Palmer J.M."/>
        </authorList>
    </citation>
    <scope>NUCLEOTIDE SEQUENCE [LARGE SCALE GENOMIC DNA]</scope>
    <source>
        <strain evidence="2">if_2019</strain>
        <tissue evidence="1">Muscle</tissue>
    </source>
</reference>
<comment type="caution">
    <text evidence="1">The sequence shown here is derived from an EMBL/GenBank/DDBJ whole genome shotgun (WGS) entry which is preliminary data.</text>
</comment>
<organism evidence="1 2">
    <name type="scientific">Ilyodon furcidens</name>
    <name type="common">goldbreast splitfin</name>
    <dbReference type="NCBI Taxonomy" id="33524"/>
    <lineage>
        <taxon>Eukaryota</taxon>
        <taxon>Metazoa</taxon>
        <taxon>Chordata</taxon>
        <taxon>Craniata</taxon>
        <taxon>Vertebrata</taxon>
        <taxon>Euteleostomi</taxon>
        <taxon>Actinopterygii</taxon>
        <taxon>Neopterygii</taxon>
        <taxon>Teleostei</taxon>
        <taxon>Neoteleostei</taxon>
        <taxon>Acanthomorphata</taxon>
        <taxon>Ovalentaria</taxon>
        <taxon>Atherinomorphae</taxon>
        <taxon>Cyprinodontiformes</taxon>
        <taxon>Goodeidae</taxon>
        <taxon>Ilyodon</taxon>
    </lineage>
</organism>
<feature type="non-terminal residue" evidence="1">
    <location>
        <position position="103"/>
    </location>
</feature>
<evidence type="ECO:0000313" key="1">
    <source>
        <dbReference type="EMBL" id="MEQ2255936.1"/>
    </source>
</evidence>
<evidence type="ECO:0000313" key="2">
    <source>
        <dbReference type="Proteomes" id="UP001482620"/>
    </source>
</evidence>
<gene>
    <name evidence="1" type="ORF">ILYODFUR_018948</name>
</gene>
<keyword evidence="2" id="KW-1185">Reference proteome</keyword>